<proteinExistence type="predicted"/>
<protein>
    <submittedName>
        <fullName evidence="1">Uncharacterized protein</fullName>
    </submittedName>
</protein>
<gene>
    <name evidence="1" type="ORF">RV15_GL002660</name>
</gene>
<dbReference type="EMBL" id="JXLC01000004">
    <property type="protein sequence ID" value="OJG92715.1"/>
    <property type="molecule type" value="Genomic_DNA"/>
</dbReference>
<dbReference type="AlphaFoldDB" id="A0AA91GG39"/>
<reference evidence="1 2" key="1">
    <citation type="submission" date="2014-12" db="EMBL/GenBank/DDBJ databases">
        <title>Draft genome sequences of 29 type strains of Enterococci.</title>
        <authorList>
            <person name="Zhong Z."/>
            <person name="Sun Z."/>
            <person name="Liu W."/>
            <person name="Zhang W."/>
            <person name="Zhang H."/>
        </authorList>
    </citation>
    <scope>NUCLEOTIDE SEQUENCE [LARGE SCALE GENOMIC DNA]</scope>
    <source>
        <strain evidence="1 2">DSM 22801</strain>
    </source>
</reference>
<sequence length="38" mass="4603">MILWDYCERYWVRLPDIVFFYSTNLVKGGFVQSKANDQ</sequence>
<organism evidence="1 2">
    <name type="scientific">Enterococcus silesiacus</name>
    <dbReference type="NCBI Taxonomy" id="332949"/>
    <lineage>
        <taxon>Bacteria</taxon>
        <taxon>Bacillati</taxon>
        <taxon>Bacillota</taxon>
        <taxon>Bacilli</taxon>
        <taxon>Lactobacillales</taxon>
        <taxon>Enterococcaceae</taxon>
        <taxon>Enterococcus</taxon>
    </lineage>
</organism>
<accession>A0AA91GG39</accession>
<evidence type="ECO:0000313" key="1">
    <source>
        <dbReference type="EMBL" id="OJG92715.1"/>
    </source>
</evidence>
<name>A0AA91GG39_9ENTE</name>
<evidence type="ECO:0000313" key="2">
    <source>
        <dbReference type="Proteomes" id="UP000183039"/>
    </source>
</evidence>
<dbReference type="Proteomes" id="UP000183039">
    <property type="component" value="Unassembled WGS sequence"/>
</dbReference>
<comment type="caution">
    <text evidence="1">The sequence shown here is derived from an EMBL/GenBank/DDBJ whole genome shotgun (WGS) entry which is preliminary data.</text>
</comment>